<feature type="domain" description="Ras-GAP" evidence="8">
    <location>
        <begin position="150"/>
        <end position="359"/>
    </location>
</feature>
<gene>
    <name evidence="10" type="ORF">EGW08_014095</name>
</gene>
<evidence type="ECO:0008006" key="12">
    <source>
        <dbReference type="Google" id="ProtNLM"/>
    </source>
</evidence>
<dbReference type="GO" id="GO:0030139">
    <property type="term" value="C:endocytic vesicle"/>
    <property type="evidence" value="ECO:0007669"/>
    <property type="project" value="TreeGrafter"/>
</dbReference>
<proteinExistence type="inferred from homology"/>
<dbReference type="PROSITE" id="PS50018">
    <property type="entry name" value="RAS_GTPASE_ACTIV_2"/>
    <property type="match status" value="1"/>
</dbReference>
<dbReference type="GO" id="GO:0005096">
    <property type="term" value="F:GTPase activator activity"/>
    <property type="evidence" value="ECO:0007669"/>
    <property type="project" value="UniProtKB-KW"/>
</dbReference>
<feature type="compositionally biased region" description="Acidic residues" evidence="7">
    <location>
        <begin position="627"/>
        <end position="642"/>
    </location>
</feature>
<dbReference type="GO" id="GO:0006897">
    <property type="term" value="P:endocytosis"/>
    <property type="evidence" value="ECO:0007669"/>
    <property type="project" value="UniProtKB-KW"/>
</dbReference>
<keyword evidence="3" id="KW-0343">GTPase activation</keyword>
<dbReference type="GO" id="GO:0031267">
    <property type="term" value="F:small GTPase binding"/>
    <property type="evidence" value="ECO:0007669"/>
    <property type="project" value="TreeGrafter"/>
</dbReference>
<evidence type="ECO:0000313" key="11">
    <source>
        <dbReference type="Proteomes" id="UP000271974"/>
    </source>
</evidence>
<feature type="compositionally biased region" description="Low complexity" evidence="7">
    <location>
        <begin position="1545"/>
        <end position="1594"/>
    </location>
</feature>
<dbReference type="SUPFAM" id="SSF109993">
    <property type="entry name" value="VPS9 domain"/>
    <property type="match status" value="1"/>
</dbReference>
<feature type="compositionally biased region" description="Polar residues" evidence="7">
    <location>
        <begin position="1076"/>
        <end position="1129"/>
    </location>
</feature>
<feature type="compositionally biased region" description="Basic and acidic residues" evidence="7">
    <location>
        <begin position="1449"/>
        <end position="1460"/>
    </location>
</feature>
<dbReference type="EMBL" id="RQTK01000530">
    <property type="protein sequence ID" value="RUS78147.1"/>
    <property type="molecule type" value="Genomic_DNA"/>
</dbReference>
<feature type="compositionally biased region" description="Basic and acidic residues" evidence="7">
    <location>
        <begin position="804"/>
        <end position="814"/>
    </location>
</feature>
<feature type="compositionally biased region" description="Gly residues" evidence="7">
    <location>
        <begin position="862"/>
        <end position="876"/>
    </location>
</feature>
<sequence>MSLTSDIVELSQQLQQEHLFVSMERESLQRLYHSVTVMSEQLFHTAWVASQQKINLQQFMSQGIHASASSEVYTDNNQLEATNFVDSYKVFSYHDSKYGELMRFLYERPTLLAMLIIEGEEKQVGFGDGVVARIIGLTVTSVYGSCLFHEDEQAVLKLLKTLLDRQVANSDNPRRLVRRQNTAFSRVYKHLCESLFSARLFLTAALYDPIMHLLMEDEWFFDIDPDKAFVRFAPAEKLRRFGQPGTDEHKQKQAQYRAFIVDKLVFLAMRFINSIKANIQCFPASLGWLVSQVYRVLTERGQVSMQEVRASCADLVFALFICPAICDPEPHGITSDVPISHIARHNLMQMAQIIQVLAMSQWEEIDPKVRDIYGKFEKGCMSSVLDMFLEGPWDDITEHMAAAKTSQAAGTSRSAVLLTADNVKEMINFIKATSGASGVEEKMRRQLEQLLSALPPDFPNSSDSGDLLGFSGSGVYSPVSPETPGTPTSERKLFKAKGARKKRSTTVGPNFSDSLILDGAETGADAKASKQVSDVLVLTMYPPGDCPGMLPEKKVLSSLPQSQVQKSPASNAHVNHSVTIATPQVAPNPEIQEKRTRFSLSHDQESIGNASDYQEVNSEAASSHSVEDDEVDDPELETEDNFSDMMSANVSGRGSPSISGRDTPLSQAGSVEDNNPPAAQLPVPVPETVRKQNRVDVTERFGKFEIKAELALERDECKSTVSDTWSTDVLASDSEPPELNQVDRLEEVTEETGLPGLLAAREPLSEISETASDAWSTDVLASDTDEKHSELLKDLEQDLLGGGLDRDFADHSLGNDDGDDSQIDMESLGALGGGAGLSNQGDGTDSFSDVFSEDGDSKASGAQGGNGSTSGGGGGTLKKPSGIVHHFLSGPSLQLPMTGHRQSTKHGDSRSDGGQGWTSTSPLSGGSHPPAGVASSIVFGGARSKVRDKRSRRGSSGGGGGGGGGDEGGMMSEFDPLSSHGSGRRSSRDKVMSRRANTIQNTQNWVDQPGKPESNSTRLGRSDGSVPSSSPLSLMASSDEGVSPGLPGSELPLVGPPSSSRSGRTASRDSGIDIWVNTNGQMSGNSPTGRASLDSSSIGCSPRLLSQQSAAGRASLDSNLQRLQHNLGNRGSGPAIASPDSGLHLGSSSSGTRSSRGLEIMSPLFAEFSGPDSKESQQTSENSSLGGSGGTPTGDLLDLSANADTARGSSPLMLMDSHFDAQRATMVEPLLQGNDSMDIHHHGKTAPPQIQVTNIFKTITQISSKENGGGSLHRGDNEKAASSNSGSERESLEGDVARPFEQQALNLNEQRLSSAITSGDTFTLGTDIDLSNPGEIPAGTFKDLSISFNDAVSIIEEEQVFSTTEPSDSEPFFSVKPSDSDAETVPALNLDGKGDVVVAAPGKSLLNIKGHHREDSSGSNQSGSSLKFSGDGQESTKDPSADSISITSGDKDLQGDGERMKKGHGGGGGSGGSGGFLRSMKDRLHKGIKKKTPKMEKDSDTPDSPSASPNLPRAPLANAETTDDILAKYRTPKKPATNKGGGNPGSNNNSNNNNNSSAPNNNTNATGGSASTPPKSSLTSESGGAGASSNASSRSGRKGSLGDSYAEEAFFDMANLESCRAFLDAKRKLRLVLSMGDVNIGFNQQVHSSSPREGGVSPRENPLINLLNTQLAEAINLQNKSQVAQLYEVIRCIKMFDSDGCKRLLRSMREDYRGRSGYISYLVRCRQGLLATKSQLQRLINRITRDKEICSKHLINLCARIFLEKREKRMWRFMAEFQKLTMADEKIDLLEQFLQLLYQEMGVDPLWKAATDVQIEDGQLAIERFLMSRIYTQAMFPNGDGDMMRDQVLQEHLRKLSKVISPNHSDLRIPRMYHLECPWPAAQKEIYMINAYRTPKDKIQCVLRCSQTIMNLLSLASDKSVPAADDFMPVLIFVLIKANPFGLLSTVQYVNSFYGNRLQGEEQYWWLQLTSAIEFIKTMEYST</sequence>
<evidence type="ECO:0000313" key="10">
    <source>
        <dbReference type="EMBL" id="RUS78147.1"/>
    </source>
</evidence>
<evidence type="ECO:0000256" key="4">
    <source>
        <dbReference type="ARBA" id="ARBA00022583"/>
    </source>
</evidence>
<dbReference type="Gene3D" id="1.10.506.10">
    <property type="entry name" value="GTPase Activation - p120gap, domain 1"/>
    <property type="match status" value="1"/>
</dbReference>
<feature type="compositionally biased region" description="Polar residues" evidence="7">
    <location>
        <begin position="558"/>
        <end position="572"/>
    </location>
</feature>
<feature type="region of interest" description="Disordered" evidence="7">
    <location>
        <begin position="1361"/>
        <end position="1385"/>
    </location>
</feature>
<dbReference type="InterPro" id="IPR003123">
    <property type="entry name" value="VPS9"/>
</dbReference>
<feature type="compositionally biased region" description="Low complexity" evidence="7">
    <location>
        <begin position="969"/>
        <end position="981"/>
    </location>
</feature>
<feature type="region of interest" description="Disordered" evidence="7">
    <location>
        <begin position="1167"/>
        <end position="1203"/>
    </location>
</feature>
<dbReference type="InterPro" id="IPR001936">
    <property type="entry name" value="RasGAP_dom"/>
</dbReference>
<dbReference type="Proteomes" id="UP000271974">
    <property type="component" value="Unassembled WGS sequence"/>
</dbReference>
<dbReference type="Gene3D" id="1.20.1050.80">
    <property type="entry name" value="VPS9 domain"/>
    <property type="match status" value="1"/>
</dbReference>
<protein>
    <recommendedName>
        <fullName evidence="12">GTPase-activating protein and VPS9 domain-containing protein 1</fullName>
    </recommendedName>
</protein>
<organism evidence="10 11">
    <name type="scientific">Elysia chlorotica</name>
    <name type="common">Eastern emerald elysia</name>
    <name type="synonym">Sea slug</name>
    <dbReference type="NCBI Taxonomy" id="188477"/>
    <lineage>
        <taxon>Eukaryota</taxon>
        <taxon>Metazoa</taxon>
        <taxon>Spiralia</taxon>
        <taxon>Lophotrochozoa</taxon>
        <taxon>Mollusca</taxon>
        <taxon>Gastropoda</taxon>
        <taxon>Heterobranchia</taxon>
        <taxon>Euthyneura</taxon>
        <taxon>Panpulmonata</taxon>
        <taxon>Sacoglossa</taxon>
        <taxon>Placobranchoidea</taxon>
        <taxon>Plakobranchidae</taxon>
        <taxon>Elysia</taxon>
    </lineage>
</organism>
<dbReference type="Pfam" id="PF02204">
    <property type="entry name" value="VPS9"/>
    <property type="match status" value="1"/>
</dbReference>
<reference evidence="10 11" key="1">
    <citation type="submission" date="2019-01" db="EMBL/GenBank/DDBJ databases">
        <title>A draft genome assembly of the solar-powered sea slug Elysia chlorotica.</title>
        <authorList>
            <person name="Cai H."/>
            <person name="Li Q."/>
            <person name="Fang X."/>
            <person name="Li J."/>
            <person name="Curtis N.E."/>
            <person name="Altenburger A."/>
            <person name="Shibata T."/>
            <person name="Feng M."/>
            <person name="Maeda T."/>
            <person name="Schwartz J.A."/>
            <person name="Shigenobu S."/>
            <person name="Lundholm N."/>
            <person name="Nishiyama T."/>
            <person name="Yang H."/>
            <person name="Hasebe M."/>
            <person name="Li S."/>
            <person name="Pierce S.K."/>
            <person name="Wang J."/>
        </authorList>
    </citation>
    <scope>NUCLEOTIDE SEQUENCE [LARGE SCALE GENOMIC DNA]</scope>
    <source>
        <strain evidence="10">EC2010</strain>
        <tissue evidence="10">Whole organism of an adult</tissue>
    </source>
</reference>
<dbReference type="InterPro" id="IPR045046">
    <property type="entry name" value="Vps9-like"/>
</dbReference>
<feature type="compositionally biased region" description="Gly residues" evidence="7">
    <location>
        <begin position="955"/>
        <end position="968"/>
    </location>
</feature>
<feature type="region of interest" description="Disordered" evidence="7">
    <location>
        <begin position="476"/>
        <end position="508"/>
    </location>
</feature>
<feature type="compositionally biased region" description="Gly residues" evidence="7">
    <location>
        <begin position="1465"/>
        <end position="1475"/>
    </location>
</feature>
<feature type="region of interest" description="Disordered" evidence="7">
    <location>
        <begin position="1409"/>
        <end position="1519"/>
    </location>
</feature>
<comment type="caution">
    <text evidence="10">The sequence shown here is derived from an EMBL/GenBank/DDBJ whole genome shotgun (WGS) entry which is preliminary data.</text>
</comment>
<dbReference type="PROSITE" id="PS51205">
    <property type="entry name" value="VPS9"/>
    <property type="match status" value="1"/>
</dbReference>
<feature type="region of interest" description="Disordered" evidence="7">
    <location>
        <begin position="1532"/>
        <end position="1601"/>
    </location>
</feature>
<dbReference type="SMART" id="SM00167">
    <property type="entry name" value="VPS9"/>
    <property type="match status" value="1"/>
</dbReference>
<dbReference type="PANTHER" id="PTHR23101:SF25">
    <property type="entry name" value="GTPASE-ACTIVATING PROTEIN AND VPS9 DOMAIN-CONTAINING PROTEIN 1"/>
    <property type="match status" value="1"/>
</dbReference>
<evidence type="ECO:0000256" key="6">
    <source>
        <dbReference type="ARBA" id="ARBA00023136"/>
    </source>
</evidence>
<evidence type="ECO:0000256" key="5">
    <source>
        <dbReference type="ARBA" id="ARBA00022658"/>
    </source>
</evidence>
<feature type="compositionally biased region" description="Polar residues" evidence="7">
    <location>
        <begin position="995"/>
        <end position="1006"/>
    </location>
</feature>
<keyword evidence="4" id="KW-0254">Endocytosis</keyword>
<feature type="region of interest" description="Disordered" evidence="7">
    <location>
        <begin position="803"/>
        <end position="1155"/>
    </location>
</feature>
<keyword evidence="11" id="KW-1185">Reference proteome</keyword>
<evidence type="ECO:0000256" key="1">
    <source>
        <dbReference type="ARBA" id="ARBA00004170"/>
    </source>
</evidence>
<feature type="compositionally biased region" description="Low complexity" evidence="7">
    <location>
        <begin position="1141"/>
        <end position="1155"/>
    </location>
</feature>
<keyword evidence="5" id="KW-0344">Guanine-nucleotide releasing factor</keyword>
<dbReference type="GO" id="GO:0016020">
    <property type="term" value="C:membrane"/>
    <property type="evidence" value="ECO:0007669"/>
    <property type="project" value="UniProtKB-SubCell"/>
</dbReference>
<dbReference type="FunFam" id="1.20.1050.80:FF:000001">
    <property type="entry name" value="GTPase-activating protein and VPS9 domain-containing protein 1 isoform X1"/>
    <property type="match status" value="1"/>
</dbReference>
<dbReference type="InterPro" id="IPR037191">
    <property type="entry name" value="VPS9_dom_sf"/>
</dbReference>
<dbReference type="PANTHER" id="PTHR23101">
    <property type="entry name" value="RAB GDP/GTP EXCHANGE FACTOR"/>
    <property type="match status" value="1"/>
</dbReference>
<dbReference type="GO" id="GO:0005829">
    <property type="term" value="C:cytosol"/>
    <property type="evidence" value="ECO:0007669"/>
    <property type="project" value="TreeGrafter"/>
</dbReference>
<keyword evidence="6" id="KW-0472">Membrane</keyword>
<feature type="domain" description="VPS9" evidence="9">
    <location>
        <begin position="1843"/>
        <end position="1983"/>
    </location>
</feature>
<feature type="region of interest" description="Disordered" evidence="7">
    <location>
        <begin position="597"/>
        <end position="687"/>
    </location>
</feature>
<feature type="compositionally biased region" description="Basic residues" evidence="7">
    <location>
        <begin position="1483"/>
        <end position="1492"/>
    </location>
</feature>
<feature type="compositionally biased region" description="Low complexity" evidence="7">
    <location>
        <begin position="1417"/>
        <end position="1430"/>
    </location>
</feature>
<dbReference type="CDD" id="cd05129">
    <property type="entry name" value="RasGAP_RAP6"/>
    <property type="match status" value="1"/>
</dbReference>
<feature type="compositionally biased region" description="Polar residues" evidence="7">
    <location>
        <begin position="644"/>
        <end position="673"/>
    </location>
</feature>
<dbReference type="Pfam" id="PF18151">
    <property type="entry name" value="DUF5601"/>
    <property type="match status" value="1"/>
</dbReference>
<feature type="region of interest" description="Disordered" evidence="7">
    <location>
        <begin position="549"/>
        <end position="572"/>
    </location>
</feature>
<feature type="compositionally biased region" description="Polar residues" evidence="7">
    <location>
        <begin position="838"/>
        <end position="849"/>
    </location>
</feature>
<dbReference type="GO" id="GO:0005085">
    <property type="term" value="F:guanyl-nucleotide exchange factor activity"/>
    <property type="evidence" value="ECO:0007669"/>
    <property type="project" value="UniProtKB-KW"/>
</dbReference>
<comment type="subcellular location">
    <subcellularLocation>
        <location evidence="1">Membrane</location>
        <topology evidence="1">Peripheral membrane protein</topology>
    </subcellularLocation>
</comment>
<dbReference type="Gene3D" id="1.10.246.120">
    <property type="match status" value="1"/>
</dbReference>
<feature type="region of interest" description="Disordered" evidence="7">
    <location>
        <begin position="1264"/>
        <end position="1295"/>
    </location>
</feature>
<dbReference type="SUPFAM" id="SSF48350">
    <property type="entry name" value="GTPase activation domain, GAP"/>
    <property type="match status" value="1"/>
</dbReference>
<feature type="region of interest" description="Disordered" evidence="7">
    <location>
        <begin position="763"/>
        <end position="788"/>
    </location>
</feature>
<accession>A0A433T970</accession>
<dbReference type="InterPro" id="IPR008936">
    <property type="entry name" value="Rho_GTPase_activation_prot"/>
</dbReference>
<evidence type="ECO:0000259" key="9">
    <source>
        <dbReference type="PROSITE" id="PS51205"/>
    </source>
</evidence>
<evidence type="ECO:0000256" key="2">
    <source>
        <dbReference type="ARBA" id="ARBA00008489"/>
    </source>
</evidence>
<feature type="compositionally biased region" description="Basic residues" evidence="7">
    <location>
        <begin position="494"/>
        <end position="504"/>
    </location>
</feature>
<dbReference type="STRING" id="188477.A0A433T970"/>
<evidence type="ECO:0000256" key="3">
    <source>
        <dbReference type="ARBA" id="ARBA00022468"/>
    </source>
</evidence>
<feature type="compositionally biased region" description="Low complexity" evidence="7">
    <location>
        <begin position="1022"/>
        <end position="1039"/>
    </location>
</feature>
<dbReference type="GO" id="GO:0051049">
    <property type="term" value="P:regulation of transport"/>
    <property type="evidence" value="ECO:0007669"/>
    <property type="project" value="UniProtKB-ARBA"/>
</dbReference>
<feature type="compositionally biased region" description="Basic residues" evidence="7">
    <location>
        <begin position="944"/>
        <end position="953"/>
    </location>
</feature>
<evidence type="ECO:0000259" key="8">
    <source>
        <dbReference type="PROSITE" id="PS50018"/>
    </source>
</evidence>
<dbReference type="InterPro" id="IPR041545">
    <property type="entry name" value="DUF5601"/>
</dbReference>
<evidence type="ECO:0000256" key="7">
    <source>
        <dbReference type="SAM" id="MobiDB-lite"/>
    </source>
</evidence>
<dbReference type="OrthoDB" id="10264848at2759"/>
<comment type="similarity">
    <text evidence="2">Belongs to the GAPVD1 family.</text>
</comment>
<dbReference type="Pfam" id="PF00616">
    <property type="entry name" value="RasGAP"/>
    <property type="match status" value="1"/>
</dbReference>
<feature type="compositionally biased region" description="Polar residues" evidence="7">
    <location>
        <begin position="606"/>
        <end position="624"/>
    </location>
</feature>
<name>A0A433T970_ELYCH</name>